<organism evidence="2 3">
    <name type="scientific">Novilysobacter avium</name>
    <dbReference type="NCBI Taxonomy" id="2781023"/>
    <lineage>
        <taxon>Bacteria</taxon>
        <taxon>Pseudomonadati</taxon>
        <taxon>Pseudomonadota</taxon>
        <taxon>Gammaproteobacteria</taxon>
        <taxon>Lysobacterales</taxon>
        <taxon>Lysobacteraceae</taxon>
        <taxon>Novilysobacter</taxon>
    </lineage>
</organism>
<keyword evidence="1" id="KW-0812">Transmembrane</keyword>
<keyword evidence="1" id="KW-0472">Membrane</keyword>
<keyword evidence="1" id="KW-1133">Transmembrane helix</keyword>
<evidence type="ECO:0000256" key="1">
    <source>
        <dbReference type="SAM" id="Phobius"/>
    </source>
</evidence>
<evidence type="ECO:0000313" key="3">
    <source>
        <dbReference type="Proteomes" id="UP000593932"/>
    </source>
</evidence>
<dbReference type="Pfam" id="PF04241">
    <property type="entry name" value="DUF423"/>
    <property type="match status" value="1"/>
</dbReference>
<reference evidence="2 3" key="1">
    <citation type="submission" date="2020-10" db="EMBL/GenBank/DDBJ databases">
        <title>complete genome sequencing of Lysobacter sp. H23M41.</title>
        <authorList>
            <person name="Bae J.-W."/>
            <person name="Lee S.-Y."/>
        </authorList>
    </citation>
    <scope>NUCLEOTIDE SEQUENCE [LARGE SCALE GENOMIC DNA]</scope>
    <source>
        <strain evidence="2 3">H23M41</strain>
    </source>
</reference>
<proteinExistence type="predicted"/>
<dbReference type="EMBL" id="CP063657">
    <property type="protein sequence ID" value="QOW23377.1"/>
    <property type="molecule type" value="Genomic_DNA"/>
</dbReference>
<keyword evidence="3" id="KW-1185">Reference proteome</keyword>
<feature type="transmembrane region" description="Helical" evidence="1">
    <location>
        <begin position="54"/>
        <end position="74"/>
    </location>
</feature>
<name>A0A7S6UN62_9GAMM</name>
<sequence length="102" mass="10305">MAGLSIALAAYAVHAGDPAAQQRLQSAAWFAFGHGIALTALAPRAVRAPGLAGLACLATGTLLFSGSLVGAHFFAAPTMLAPFGGGLMMLGWLLWAAASLRR</sequence>
<protein>
    <submittedName>
        <fullName evidence="2">DUF423 domain-containing protein</fullName>
    </submittedName>
</protein>
<accession>A0A7S6UN62</accession>
<dbReference type="Proteomes" id="UP000593932">
    <property type="component" value="Chromosome"/>
</dbReference>
<evidence type="ECO:0000313" key="2">
    <source>
        <dbReference type="EMBL" id="QOW23377.1"/>
    </source>
</evidence>
<dbReference type="InterPro" id="IPR006696">
    <property type="entry name" value="DUF423"/>
</dbReference>
<feature type="transmembrane region" description="Helical" evidence="1">
    <location>
        <begin position="80"/>
        <end position="100"/>
    </location>
</feature>
<gene>
    <name evidence="2" type="ORF">INQ42_09610</name>
</gene>